<proteinExistence type="predicted"/>
<dbReference type="InterPro" id="IPR029068">
    <property type="entry name" value="Glyas_Bleomycin-R_OHBP_Dase"/>
</dbReference>
<dbReference type="InterPro" id="IPR037523">
    <property type="entry name" value="VOC_core"/>
</dbReference>
<evidence type="ECO:0000313" key="3">
    <source>
        <dbReference type="Proteomes" id="UP000244060"/>
    </source>
</evidence>
<dbReference type="EMBL" id="QAOT01000011">
    <property type="protein sequence ID" value="PTR17783.1"/>
    <property type="molecule type" value="Genomic_DNA"/>
</dbReference>
<protein>
    <submittedName>
        <fullName evidence="2">PhnB protein</fullName>
    </submittedName>
</protein>
<feature type="domain" description="VOC" evidence="1">
    <location>
        <begin position="9"/>
        <end position="127"/>
    </location>
</feature>
<dbReference type="SUPFAM" id="SSF54593">
    <property type="entry name" value="Glyoxalase/Bleomycin resistance protein/Dihydroxybiphenyl dioxygenase"/>
    <property type="match status" value="1"/>
</dbReference>
<keyword evidence="3" id="KW-1185">Reference proteome</keyword>
<comment type="caution">
    <text evidence="2">The sequence shown here is derived from an EMBL/GenBank/DDBJ whole genome shotgun (WGS) entry which is preliminary data.</text>
</comment>
<dbReference type="PANTHER" id="PTHR34109">
    <property type="entry name" value="BNAUNNG04460D PROTEIN-RELATED"/>
    <property type="match status" value="1"/>
</dbReference>
<dbReference type="Gene3D" id="3.10.180.10">
    <property type="entry name" value="2,3-Dihydroxybiphenyl 1,2-Dioxygenase, domain 1"/>
    <property type="match status" value="1"/>
</dbReference>
<sequence length="133" mass="14277">MTDASLMRGVIPYLSMGGRGAEACDFWSRAFGAEDLGRMPMPDGQPGLMHAQVAINGGALMLTDHGGSGPAAGFGHLQLVVEDGRGWWDRAVEAGCRIVAPYERQFWGDDWGLLEDPFGFKWAVLQPGEANAP</sequence>
<accession>A0A2T5K5U1</accession>
<dbReference type="Pfam" id="PF00903">
    <property type="entry name" value="Glyoxalase"/>
    <property type="match status" value="1"/>
</dbReference>
<dbReference type="OrthoDB" id="9795306at2"/>
<reference evidence="2 3" key="1">
    <citation type="submission" date="2018-04" db="EMBL/GenBank/DDBJ databases">
        <title>Genomic Encyclopedia of Type Strains, Phase III (KMG-III): the genomes of soil and plant-associated and newly described type strains.</title>
        <authorList>
            <person name="Whitman W."/>
        </authorList>
    </citation>
    <scope>NUCLEOTIDE SEQUENCE [LARGE SCALE GENOMIC DNA]</scope>
    <source>
        <strain evidence="2 3">KA25</strain>
    </source>
</reference>
<dbReference type="InterPro" id="IPR004360">
    <property type="entry name" value="Glyas_Fos-R_dOase_dom"/>
</dbReference>
<dbReference type="PANTHER" id="PTHR34109:SF1">
    <property type="entry name" value="VOC DOMAIN-CONTAINING PROTEIN"/>
    <property type="match status" value="1"/>
</dbReference>
<evidence type="ECO:0000259" key="1">
    <source>
        <dbReference type="PROSITE" id="PS51819"/>
    </source>
</evidence>
<dbReference type="RefSeq" id="WP_011910542.1">
    <property type="nucleotide sequence ID" value="NZ_CP089966.1"/>
</dbReference>
<evidence type="ECO:0000313" key="2">
    <source>
        <dbReference type="EMBL" id="PTR17783.1"/>
    </source>
</evidence>
<organism evidence="2 3">
    <name type="scientific">Cereibacter azotoformans</name>
    <dbReference type="NCBI Taxonomy" id="43057"/>
    <lineage>
        <taxon>Bacteria</taxon>
        <taxon>Pseudomonadati</taxon>
        <taxon>Pseudomonadota</taxon>
        <taxon>Alphaproteobacteria</taxon>
        <taxon>Rhodobacterales</taxon>
        <taxon>Paracoccaceae</taxon>
        <taxon>Cereibacter</taxon>
    </lineage>
</organism>
<dbReference type="AlphaFoldDB" id="A0A2T5K5U1"/>
<name>A0A2T5K5U1_9RHOB</name>
<dbReference type="Proteomes" id="UP000244060">
    <property type="component" value="Unassembled WGS sequence"/>
</dbReference>
<dbReference type="PROSITE" id="PS51819">
    <property type="entry name" value="VOC"/>
    <property type="match status" value="1"/>
</dbReference>
<gene>
    <name evidence="2" type="ORF">C8J28_11170</name>
</gene>